<keyword evidence="2" id="KW-1185">Reference proteome</keyword>
<accession>A0ABR2HBS1</accession>
<dbReference type="Proteomes" id="UP001470230">
    <property type="component" value="Unassembled WGS sequence"/>
</dbReference>
<evidence type="ECO:0000313" key="1">
    <source>
        <dbReference type="EMBL" id="KAK8843849.1"/>
    </source>
</evidence>
<dbReference type="EMBL" id="JAPFFF010000034">
    <property type="protein sequence ID" value="KAK8843849.1"/>
    <property type="molecule type" value="Genomic_DNA"/>
</dbReference>
<evidence type="ECO:0000313" key="2">
    <source>
        <dbReference type="Proteomes" id="UP001470230"/>
    </source>
</evidence>
<proteinExistence type="predicted"/>
<comment type="caution">
    <text evidence="1">The sequence shown here is derived from an EMBL/GenBank/DDBJ whole genome shotgun (WGS) entry which is preliminary data.</text>
</comment>
<gene>
    <name evidence="1" type="ORF">M9Y10_024925</name>
</gene>
<protein>
    <submittedName>
        <fullName evidence="1">Uncharacterized protein</fullName>
    </submittedName>
</protein>
<name>A0ABR2HBS1_9EUKA</name>
<sequence length="717" mass="84573">MNPNNEVCFDYIKKIQEFFKCFANYPEASQFDEIDTKKTNKSLELLKQIKQYINDLNNLKLKCKIDRSFLDRKNYFLYDDSISDTEYKKDNNQLALIYTPQSVNFFYRSFSGILNPYFSPEINLTEEQIEMTNIKDEVANSFNENMIYCPSYIQKAFLTCPNFFDKVIINIFNYPHIFMLHNFNQEMKFKCDDEIMIKLKNKLLAIDLDDIFNKTNLKHFITAEKIDDKLDLSLINSDSVQTLIYLIKLGKVIGDQISSQLNEKPFYDAIEEFLIDKSDIFQVNFFTNLKECGKSQDGLESNQLILNHYANGLKCSLFYLKNNFIQSQINDVLFNIRTLAFNKTYFKFRKHNYHDYIKNPLLFSEDVSYYKNIDENSRKIRRKQKEDNFLDQSGVQAKIQDPLFCHQYLIEGITINKFKKERIGLHMLDQLIASRLLCEEYDDKKTIAKYDKSLYELMINSNNFFNEITSPFVASFNKQDNPYQTARAISKSYNKLIAAVKLLNGLHPDRSEEAEKRFISTLIRLTKPPNIISIYVYLFEFLNSPKYNDIYSDLNLKTNHLKVTRKIFKYCFSSLFEEPLEFEENLIDDEDKINFDINLVEFCKISHTHVNIKVKNDKDEFNKIAHLITDDEKLAKSYYESFVELTTEGNPQQFTFKIFLESQGEWLKDTNEDNSDNLDDIECFVCHATLDEKCDVLPVDKKELYGFLSDKALNESK</sequence>
<organism evidence="1 2">
    <name type="scientific">Tritrichomonas musculus</name>
    <dbReference type="NCBI Taxonomy" id="1915356"/>
    <lineage>
        <taxon>Eukaryota</taxon>
        <taxon>Metamonada</taxon>
        <taxon>Parabasalia</taxon>
        <taxon>Tritrichomonadida</taxon>
        <taxon>Tritrichomonadidae</taxon>
        <taxon>Tritrichomonas</taxon>
    </lineage>
</organism>
<reference evidence="1 2" key="1">
    <citation type="submission" date="2024-04" db="EMBL/GenBank/DDBJ databases">
        <title>Tritrichomonas musculus Genome.</title>
        <authorList>
            <person name="Alves-Ferreira E."/>
            <person name="Grigg M."/>
            <person name="Lorenzi H."/>
            <person name="Galac M."/>
        </authorList>
    </citation>
    <scope>NUCLEOTIDE SEQUENCE [LARGE SCALE GENOMIC DNA]</scope>
    <source>
        <strain evidence="1 2">EAF2021</strain>
    </source>
</reference>